<evidence type="ECO:0000256" key="1">
    <source>
        <dbReference type="ARBA" id="ARBA00004123"/>
    </source>
</evidence>
<evidence type="ECO:0008006" key="11">
    <source>
        <dbReference type="Google" id="ProtNLM"/>
    </source>
</evidence>
<keyword evidence="5" id="KW-0159">Chromosome partition</keyword>
<keyword evidence="4" id="KW-0498">Mitosis</keyword>
<keyword evidence="7" id="KW-0131">Cell cycle</keyword>
<dbReference type="Pfam" id="PF10345">
    <property type="entry name" value="Cohesin_load"/>
    <property type="match status" value="1"/>
</dbReference>
<feature type="compositionally biased region" description="Polar residues" evidence="8">
    <location>
        <begin position="258"/>
        <end position="273"/>
    </location>
</feature>
<evidence type="ECO:0000313" key="9">
    <source>
        <dbReference type="EMBL" id="KAF9755211.1"/>
    </source>
</evidence>
<feature type="region of interest" description="Disordered" evidence="8">
    <location>
        <begin position="18"/>
        <end position="225"/>
    </location>
</feature>
<dbReference type="PANTHER" id="PTHR21394">
    <property type="entry name" value="MAU2 CHROMATID COHESION FACTOR HOMOLOG"/>
    <property type="match status" value="1"/>
</dbReference>
<dbReference type="InterPro" id="IPR019440">
    <property type="entry name" value="MAU2"/>
</dbReference>
<sequence>MQMQVDGQYMASPNANAMWQQKQLQQPEQMRHQSLPHASYTAGVQSVPGPQSRTVSMPSASQVRPQGQIHQMGGKRHQSLQEHQSQPQAQPQIARHASIQHHGPAQSPVSPQASSMMPQHRQLQPGLVPTPGQYRQHPQQPYQDPRQAQTQPQPAPAPRRISASSPLQPQPRPRPQAQQRPAAPQPTAQPAAQQHPQPISQPSSRTHPQATPEPQTPVSEHKFQTPAQPQMQFVNLQDIQKTPLTPSTSAINTQVSSNFASSPVSQPISVSRKSSAELPRPSQGKAPPQSMTPQGIRKSASQSPAMTASRLSSKSPAISSKAAPHIMTPTIICVAEELITKARSMAPTIACSLNSADVEEYQKLVGTGLACLETALQSQGLSPRHEARLRLRYAVVLQEETENLMEAETTLSKGITLCDKHRMLDLKYCMQHSMMKVLFQRNRKAALKALDQHIKDCDAYQHVHWSYAFRLLKASFYMEAGNAADATALDNLRAIQSFAHHRGDAAFSVFASLTEALVLLKTSKGSPEMIQNCMAQAAKYQLDPSVQIPQLELFSLLVGFLTSLHRQKHEDTVERLRALQKKIDSWQDPRSKADFRLPVKKHIPASQTISKDTSAIICPGAEDGDSDHLVVSFMSQMESTLIVFALGGLTYLHKPSSSGKNQSYDLWRQGLRVLSHWDTSGTNGGPPAILSQAVKQKMWRTDMQCFLNILLGLLAASQCRWDVAMEHAETAESHWHISTKQEMLKAYLIYLKGACHQGTGCFDAALSYFRDDSLAIEAGNAASKAPQRHLALLAAMNQLWIMQRPSHQDDSATVELISELDPLCRPHPNIEIRGTWQSVLAAVVTNPPRQRNQRKEDAGQALSNIKGNILATTIGLVIARDLLYNNLLGEQAWKCMQAAATWAGRSGNPCGRASSTASSPSSPTPGTRRNSRGSFGRGG</sequence>
<feature type="compositionally biased region" description="Polar residues" evidence="8">
    <location>
        <begin position="206"/>
        <end position="218"/>
    </location>
</feature>
<evidence type="ECO:0000256" key="6">
    <source>
        <dbReference type="ARBA" id="ARBA00023242"/>
    </source>
</evidence>
<feature type="region of interest" description="Disordered" evidence="8">
    <location>
        <begin position="258"/>
        <end position="320"/>
    </location>
</feature>
<comment type="subcellular location">
    <subcellularLocation>
        <location evidence="1">Nucleus</location>
    </subcellularLocation>
</comment>
<evidence type="ECO:0000256" key="4">
    <source>
        <dbReference type="ARBA" id="ARBA00022776"/>
    </source>
</evidence>
<feature type="compositionally biased region" description="Polar residues" evidence="8">
    <location>
        <begin position="18"/>
        <end position="28"/>
    </location>
</feature>
<feature type="region of interest" description="Disordered" evidence="8">
    <location>
        <begin position="906"/>
        <end position="939"/>
    </location>
</feature>
<proteinExistence type="inferred from homology"/>
<comment type="similarity">
    <text evidence="2">Belongs to the SCC4/mau-2 family.</text>
</comment>
<accession>A0A8H7NGF3</accession>
<evidence type="ECO:0000256" key="3">
    <source>
        <dbReference type="ARBA" id="ARBA00022618"/>
    </source>
</evidence>
<evidence type="ECO:0000256" key="5">
    <source>
        <dbReference type="ARBA" id="ARBA00022829"/>
    </source>
</evidence>
<feature type="compositionally biased region" description="Polar residues" evidence="8">
    <location>
        <begin position="289"/>
        <end position="306"/>
    </location>
</feature>
<evidence type="ECO:0000313" key="10">
    <source>
        <dbReference type="Proteomes" id="UP000616885"/>
    </source>
</evidence>
<feature type="compositionally biased region" description="Low complexity" evidence="8">
    <location>
        <begin position="104"/>
        <end position="119"/>
    </location>
</feature>
<dbReference type="EMBL" id="JADCTT010000003">
    <property type="protein sequence ID" value="KAF9755211.1"/>
    <property type="molecule type" value="Genomic_DNA"/>
</dbReference>
<name>A0A8H7NGF3_BIOOC</name>
<protein>
    <recommendedName>
        <fullName evidence="11">Cohesin loading factor</fullName>
    </recommendedName>
</protein>
<gene>
    <name evidence="9" type="ORF">IM811_010652</name>
</gene>
<dbReference type="GO" id="GO:0005634">
    <property type="term" value="C:nucleus"/>
    <property type="evidence" value="ECO:0007669"/>
    <property type="project" value="UniProtKB-SubCell"/>
</dbReference>
<keyword evidence="6" id="KW-0539">Nucleus</keyword>
<dbReference type="GO" id="GO:0007059">
    <property type="term" value="P:chromosome segregation"/>
    <property type="evidence" value="ECO:0007669"/>
    <property type="project" value="UniProtKB-KW"/>
</dbReference>
<feature type="compositionally biased region" description="Low complexity" evidence="8">
    <location>
        <begin position="308"/>
        <end position="320"/>
    </location>
</feature>
<dbReference type="GO" id="GO:0007064">
    <property type="term" value="P:mitotic sister chromatid cohesion"/>
    <property type="evidence" value="ECO:0007669"/>
    <property type="project" value="InterPro"/>
</dbReference>
<dbReference type="GO" id="GO:0051301">
    <property type="term" value="P:cell division"/>
    <property type="evidence" value="ECO:0007669"/>
    <property type="project" value="UniProtKB-KW"/>
</dbReference>
<evidence type="ECO:0000256" key="8">
    <source>
        <dbReference type="SAM" id="MobiDB-lite"/>
    </source>
</evidence>
<feature type="compositionally biased region" description="Low complexity" evidence="8">
    <location>
        <begin position="175"/>
        <end position="205"/>
    </location>
</feature>
<dbReference type="AlphaFoldDB" id="A0A8H7NGF3"/>
<feature type="compositionally biased region" description="Polar residues" evidence="8">
    <location>
        <begin position="42"/>
        <end position="69"/>
    </location>
</feature>
<feature type="compositionally biased region" description="Low complexity" evidence="8">
    <location>
        <begin position="81"/>
        <end position="92"/>
    </location>
</feature>
<dbReference type="Proteomes" id="UP000616885">
    <property type="component" value="Unassembled WGS sequence"/>
</dbReference>
<reference evidence="9" key="1">
    <citation type="submission" date="2020-10" db="EMBL/GenBank/DDBJ databases">
        <title>High-Quality Genome Resource of Clonostachys rosea strain S41 by Oxford Nanopore Long-Read Sequencing.</title>
        <authorList>
            <person name="Wang H."/>
        </authorList>
    </citation>
    <scope>NUCLEOTIDE SEQUENCE</scope>
    <source>
        <strain evidence="9">S41</strain>
    </source>
</reference>
<comment type="caution">
    <text evidence="9">The sequence shown here is derived from an EMBL/GenBank/DDBJ whole genome shotgun (WGS) entry which is preliminary data.</text>
</comment>
<keyword evidence="3" id="KW-0132">Cell division</keyword>
<feature type="compositionally biased region" description="Low complexity" evidence="8">
    <location>
        <begin position="145"/>
        <end position="167"/>
    </location>
</feature>
<evidence type="ECO:0000256" key="7">
    <source>
        <dbReference type="ARBA" id="ARBA00023306"/>
    </source>
</evidence>
<feature type="compositionally biased region" description="Low complexity" evidence="8">
    <location>
        <begin position="911"/>
        <end position="939"/>
    </location>
</feature>
<organism evidence="9 10">
    <name type="scientific">Bionectria ochroleuca</name>
    <name type="common">Gliocladium roseum</name>
    <dbReference type="NCBI Taxonomy" id="29856"/>
    <lineage>
        <taxon>Eukaryota</taxon>
        <taxon>Fungi</taxon>
        <taxon>Dikarya</taxon>
        <taxon>Ascomycota</taxon>
        <taxon>Pezizomycotina</taxon>
        <taxon>Sordariomycetes</taxon>
        <taxon>Hypocreomycetidae</taxon>
        <taxon>Hypocreales</taxon>
        <taxon>Bionectriaceae</taxon>
        <taxon>Clonostachys</taxon>
    </lineage>
</organism>
<evidence type="ECO:0000256" key="2">
    <source>
        <dbReference type="ARBA" id="ARBA00008585"/>
    </source>
</evidence>